<evidence type="ECO:0000259" key="1">
    <source>
        <dbReference type="Pfam" id="PF12705"/>
    </source>
</evidence>
<reference evidence="2" key="1">
    <citation type="journal article" date="2015" name="ISME J.">
        <title>Aquifer environment selects for microbial species cohorts in sediment and groundwater.</title>
        <authorList>
            <person name="Hug L.A."/>
            <person name="Thomas B.C."/>
            <person name="Brown C.T."/>
            <person name="Frischkorn K.R."/>
            <person name="Williams K.H."/>
            <person name="Tringe S.G."/>
            <person name="Banfield J.F."/>
        </authorList>
    </citation>
    <scope>NUCLEOTIDE SEQUENCE</scope>
</reference>
<dbReference type="AlphaFoldDB" id="A0A0H4T4A8"/>
<feature type="domain" description="PD-(D/E)XK endonuclease-like" evidence="1">
    <location>
        <begin position="114"/>
        <end position="244"/>
    </location>
</feature>
<dbReference type="InterPro" id="IPR038726">
    <property type="entry name" value="PDDEXK_AddAB-type"/>
</dbReference>
<sequence>MSQYYNAKRVSNMYSSSDKAPFRISRSKIDLFMECPRCFYLDRKSGVGRPPGYPFSLNSAVDTLLKKEFDIHRAEKTTHPLMENYGIDAVPLQHKDINKWRDSLRGGIEYLDPNTNLLITGGIDDVWVNPEGELLIVDYKATSKNGEITLDAEWQDSYKRQMEIYQWLFKKNGFKVSPTGYFVYANGKTDREAFDGKLEFDVHIIPYTGDTSWIEPKLKEIKSVLDSENPPEESKDCDYCNYRTAVSSVE</sequence>
<organism evidence="2">
    <name type="scientific">uncultured Parcubacteria bacterium Rifle_16ft_4_minimus_37647</name>
    <dbReference type="NCBI Taxonomy" id="1665140"/>
    <lineage>
        <taxon>Bacteria</taxon>
        <taxon>Candidatus Parcubacteria</taxon>
        <taxon>environmental samples</taxon>
    </lineage>
</organism>
<dbReference type="Gene3D" id="3.90.320.10">
    <property type="match status" value="1"/>
</dbReference>
<dbReference type="Pfam" id="PF12705">
    <property type="entry name" value="PDDEXK_1"/>
    <property type="match status" value="1"/>
</dbReference>
<evidence type="ECO:0000313" key="2">
    <source>
        <dbReference type="EMBL" id="AKQ02508.1"/>
    </source>
</evidence>
<accession>A0A0H4T4A8</accession>
<dbReference type="InterPro" id="IPR011604">
    <property type="entry name" value="PDDEXK-like_dom_sf"/>
</dbReference>
<protein>
    <recommendedName>
        <fullName evidence="1">PD-(D/E)XK endonuclease-like domain-containing protein</fullName>
    </recommendedName>
</protein>
<dbReference type="EMBL" id="KT007000">
    <property type="protein sequence ID" value="AKQ02508.1"/>
    <property type="molecule type" value="Genomic_DNA"/>
</dbReference>
<proteinExistence type="predicted"/>
<name>A0A0H4T4A8_9BACT</name>